<organism evidence="2 3">
    <name type="scientific">Phaseolus coccineus</name>
    <name type="common">Scarlet runner bean</name>
    <name type="synonym">Phaseolus multiflorus</name>
    <dbReference type="NCBI Taxonomy" id="3886"/>
    <lineage>
        <taxon>Eukaryota</taxon>
        <taxon>Viridiplantae</taxon>
        <taxon>Streptophyta</taxon>
        <taxon>Embryophyta</taxon>
        <taxon>Tracheophyta</taxon>
        <taxon>Spermatophyta</taxon>
        <taxon>Magnoliopsida</taxon>
        <taxon>eudicotyledons</taxon>
        <taxon>Gunneridae</taxon>
        <taxon>Pentapetalae</taxon>
        <taxon>rosids</taxon>
        <taxon>fabids</taxon>
        <taxon>Fabales</taxon>
        <taxon>Fabaceae</taxon>
        <taxon>Papilionoideae</taxon>
        <taxon>50 kb inversion clade</taxon>
        <taxon>NPAAA clade</taxon>
        <taxon>indigoferoid/millettioid clade</taxon>
        <taxon>Phaseoleae</taxon>
        <taxon>Phaseolus</taxon>
    </lineage>
</organism>
<comment type="caution">
    <text evidence="2">The sequence shown here is derived from an EMBL/GenBank/DDBJ whole genome shotgun (WGS) entry which is preliminary data.</text>
</comment>
<accession>A0AAN9QCJ2</accession>
<gene>
    <name evidence="2" type="ORF">VNO80_29550</name>
</gene>
<evidence type="ECO:0000256" key="1">
    <source>
        <dbReference type="SAM" id="MobiDB-lite"/>
    </source>
</evidence>
<feature type="compositionally biased region" description="Basic and acidic residues" evidence="1">
    <location>
        <begin position="85"/>
        <end position="95"/>
    </location>
</feature>
<sequence>MKTSWQRFFFIVPCHSICRLVKLANTLLSHILHSYQSSHQNSMLPKTFLTVQRGSQTNQRSRTRSGRFSASSSHSEQTPKLKPCLKKDKSHNARS</sequence>
<dbReference type="Proteomes" id="UP001374584">
    <property type="component" value="Unassembled WGS sequence"/>
</dbReference>
<keyword evidence="3" id="KW-1185">Reference proteome</keyword>
<feature type="compositionally biased region" description="Polar residues" evidence="1">
    <location>
        <begin position="46"/>
        <end position="59"/>
    </location>
</feature>
<evidence type="ECO:0000313" key="2">
    <source>
        <dbReference type="EMBL" id="KAK7332795.1"/>
    </source>
</evidence>
<evidence type="ECO:0000313" key="3">
    <source>
        <dbReference type="Proteomes" id="UP001374584"/>
    </source>
</evidence>
<name>A0AAN9QCJ2_PHACN</name>
<dbReference type="AlphaFoldDB" id="A0AAN9QCJ2"/>
<dbReference type="EMBL" id="JAYMYR010000011">
    <property type="protein sequence ID" value="KAK7332795.1"/>
    <property type="molecule type" value="Genomic_DNA"/>
</dbReference>
<protein>
    <submittedName>
        <fullName evidence="2">Uncharacterized protein</fullName>
    </submittedName>
</protein>
<feature type="compositionally biased region" description="Low complexity" evidence="1">
    <location>
        <begin position="66"/>
        <end position="75"/>
    </location>
</feature>
<feature type="region of interest" description="Disordered" evidence="1">
    <location>
        <begin position="46"/>
        <end position="95"/>
    </location>
</feature>
<reference evidence="2 3" key="1">
    <citation type="submission" date="2024-01" db="EMBL/GenBank/DDBJ databases">
        <title>The genomes of 5 underutilized Papilionoideae crops provide insights into root nodulation and disease resistanc.</title>
        <authorList>
            <person name="Jiang F."/>
        </authorList>
    </citation>
    <scope>NUCLEOTIDE SEQUENCE [LARGE SCALE GENOMIC DNA]</scope>
    <source>
        <strain evidence="2">JINMINGXINNONG_FW02</strain>
        <tissue evidence="2">Leaves</tissue>
    </source>
</reference>
<proteinExistence type="predicted"/>